<dbReference type="PIRSF" id="PIRSF001892">
    <property type="entry name" value="CyaE"/>
    <property type="match status" value="1"/>
</dbReference>
<name>A0A1V1PCN9_9BACT</name>
<evidence type="ECO:0000313" key="10">
    <source>
        <dbReference type="Proteomes" id="UP000189670"/>
    </source>
</evidence>
<evidence type="ECO:0000256" key="6">
    <source>
        <dbReference type="ARBA" id="ARBA00023136"/>
    </source>
</evidence>
<proteinExistence type="inferred from homology"/>
<feature type="coiled-coil region" evidence="8">
    <location>
        <begin position="326"/>
        <end position="353"/>
    </location>
</feature>
<comment type="caution">
    <text evidence="9">The sequence shown here is derived from an EMBL/GenBank/DDBJ whole genome shotgun (WGS) entry which is preliminary data.</text>
</comment>
<evidence type="ECO:0000256" key="5">
    <source>
        <dbReference type="ARBA" id="ARBA00022692"/>
    </source>
</evidence>
<dbReference type="GO" id="GO:0015288">
    <property type="term" value="F:porin activity"/>
    <property type="evidence" value="ECO:0007669"/>
    <property type="project" value="TreeGrafter"/>
</dbReference>
<evidence type="ECO:0000256" key="3">
    <source>
        <dbReference type="ARBA" id="ARBA00022448"/>
    </source>
</evidence>
<comment type="similarity">
    <text evidence="2">Belongs to the outer membrane factor (OMF) (TC 1.B.17) family.</text>
</comment>
<dbReference type="AlphaFoldDB" id="A0A1V1PCN9"/>
<keyword evidence="5" id="KW-0812">Transmembrane</keyword>
<dbReference type="Gene3D" id="1.20.1600.10">
    <property type="entry name" value="Outer membrane efflux proteins (OEP)"/>
    <property type="match status" value="1"/>
</dbReference>
<evidence type="ECO:0000256" key="7">
    <source>
        <dbReference type="ARBA" id="ARBA00023237"/>
    </source>
</evidence>
<dbReference type="InterPro" id="IPR003423">
    <property type="entry name" value="OMP_efflux"/>
</dbReference>
<evidence type="ECO:0000256" key="4">
    <source>
        <dbReference type="ARBA" id="ARBA00022452"/>
    </source>
</evidence>
<dbReference type="GO" id="GO:1990281">
    <property type="term" value="C:efflux pump complex"/>
    <property type="evidence" value="ECO:0007669"/>
    <property type="project" value="TreeGrafter"/>
</dbReference>
<gene>
    <name evidence="9" type="ORF">OMM_01705</name>
</gene>
<keyword evidence="4" id="KW-1134">Transmembrane beta strand</keyword>
<dbReference type="GO" id="GO:0009279">
    <property type="term" value="C:cell outer membrane"/>
    <property type="evidence" value="ECO:0007669"/>
    <property type="project" value="UniProtKB-SubCell"/>
</dbReference>
<evidence type="ECO:0000256" key="1">
    <source>
        <dbReference type="ARBA" id="ARBA00004442"/>
    </source>
</evidence>
<protein>
    <submittedName>
        <fullName evidence="9">Type I secretion outer membrane protein</fullName>
    </submittedName>
</protein>
<evidence type="ECO:0000313" key="9">
    <source>
        <dbReference type="EMBL" id="ETR72445.1"/>
    </source>
</evidence>
<dbReference type="Pfam" id="PF02321">
    <property type="entry name" value="OEP"/>
    <property type="match status" value="2"/>
</dbReference>
<dbReference type="GO" id="GO:0015562">
    <property type="term" value="F:efflux transmembrane transporter activity"/>
    <property type="evidence" value="ECO:0007669"/>
    <property type="project" value="InterPro"/>
</dbReference>
<reference evidence="10" key="1">
    <citation type="submission" date="2012-11" db="EMBL/GenBank/DDBJ databases">
        <authorList>
            <person name="Lucero-Rivera Y.E."/>
            <person name="Tovar-Ramirez D."/>
        </authorList>
    </citation>
    <scope>NUCLEOTIDE SEQUENCE [LARGE SCALE GENOMIC DNA]</scope>
    <source>
        <strain evidence="10">Araruama</strain>
    </source>
</reference>
<evidence type="ECO:0000256" key="8">
    <source>
        <dbReference type="SAM" id="Coils"/>
    </source>
</evidence>
<dbReference type="PANTHER" id="PTHR30026">
    <property type="entry name" value="OUTER MEMBRANE PROTEIN TOLC"/>
    <property type="match status" value="1"/>
</dbReference>
<organism evidence="9 10">
    <name type="scientific">Candidatus Magnetoglobus multicellularis str. Araruama</name>
    <dbReference type="NCBI Taxonomy" id="890399"/>
    <lineage>
        <taxon>Bacteria</taxon>
        <taxon>Pseudomonadati</taxon>
        <taxon>Thermodesulfobacteriota</taxon>
        <taxon>Desulfobacteria</taxon>
        <taxon>Desulfobacterales</taxon>
        <taxon>Desulfobacteraceae</taxon>
        <taxon>Candidatus Magnetoglobus</taxon>
    </lineage>
</organism>
<keyword evidence="7" id="KW-0998">Cell outer membrane</keyword>
<dbReference type="SUPFAM" id="SSF56954">
    <property type="entry name" value="Outer membrane efflux proteins (OEP)"/>
    <property type="match status" value="1"/>
</dbReference>
<dbReference type="InterPro" id="IPR028351">
    <property type="entry name" value="CyaE"/>
</dbReference>
<dbReference type="EMBL" id="ATBP01000146">
    <property type="protein sequence ID" value="ETR72445.1"/>
    <property type="molecule type" value="Genomic_DNA"/>
</dbReference>
<keyword evidence="6" id="KW-0472">Membrane</keyword>
<comment type="subcellular location">
    <subcellularLocation>
        <location evidence="1">Cell outer membrane</location>
    </subcellularLocation>
</comment>
<dbReference type="Proteomes" id="UP000189670">
    <property type="component" value="Unassembled WGS sequence"/>
</dbReference>
<dbReference type="PANTHER" id="PTHR30026:SF21">
    <property type="entry name" value="SLR1270 PROTEIN"/>
    <property type="match status" value="1"/>
</dbReference>
<evidence type="ECO:0000256" key="2">
    <source>
        <dbReference type="ARBA" id="ARBA00007613"/>
    </source>
</evidence>
<sequence length="440" mass="49110">MSNINQNIPLLISGLIIFILSSVQASEIITLKMALKIACEKNPLLSVSRSDLQSASARVIQAKAAYYPQLNASIKTNRNWREMNNNSSMNNNNEITDNYAIELSVSQHLFDFGKTSAQVESSQQALRAFEKSYEIVEKTLVRDVKQAFFEVLKQKQLVIVAKESLEFRNQQLKQACALYQKGLRPKIDLTRGEVDVSQAKLNLVIVEYGQKDAIIAFEKLLGASPASERYSLLEASNSSAITTTLSLDDLIQTAIENNPEIDSLKAQSKAAEAALFSARRNAYPGLNANCTYIYDGDSLPLDDQHWKVGIYLNWPLFTGFRQTGQVNETKSNLNKLNAMLEHLKLSIKQAVSKAYFKLKTNQETITNAEISLTQASENLAIAQGRYRAGISDAIELNAAQVLYTESRSTLIRATFERHKALAELEFAVGVNYFECKPNCR</sequence>
<keyword evidence="3" id="KW-0813">Transport</keyword>
<dbReference type="InterPro" id="IPR051906">
    <property type="entry name" value="TolC-like"/>
</dbReference>
<keyword evidence="8" id="KW-0175">Coiled coil</keyword>
<accession>A0A1V1PCN9</accession>